<feature type="domain" description="SMP-30/Gluconolactonase/LRE-like region" evidence="1">
    <location>
        <begin position="44"/>
        <end position="262"/>
    </location>
</feature>
<evidence type="ECO:0000313" key="3">
    <source>
        <dbReference type="Proteomes" id="UP000249016"/>
    </source>
</evidence>
<protein>
    <submittedName>
        <fullName evidence="2">Gluconolaconase</fullName>
    </submittedName>
</protein>
<dbReference type="PANTHER" id="PTHR31460:SF3">
    <property type="entry name" value="MESOCENTIN"/>
    <property type="match status" value="1"/>
</dbReference>
<evidence type="ECO:0000259" key="1">
    <source>
        <dbReference type="Pfam" id="PF08450"/>
    </source>
</evidence>
<dbReference type="InterPro" id="IPR053224">
    <property type="entry name" value="Sensory_adhesion_molecule"/>
</dbReference>
<dbReference type="RefSeq" id="WP_111343478.1">
    <property type="nucleotide sequence ID" value="NZ_QLII01000001.1"/>
</dbReference>
<gene>
    <name evidence="2" type="ORF">HMF3257_15605</name>
</gene>
<evidence type="ECO:0000313" key="2">
    <source>
        <dbReference type="EMBL" id="RAI75254.1"/>
    </source>
</evidence>
<dbReference type="Proteomes" id="UP000249016">
    <property type="component" value="Unassembled WGS sequence"/>
</dbReference>
<reference evidence="2 3" key="1">
    <citation type="submission" date="2018-06" db="EMBL/GenBank/DDBJ databases">
        <title>Spirosoma sp. HMF3257 Genome sequencing and assembly.</title>
        <authorList>
            <person name="Kang H."/>
            <person name="Cha I."/>
            <person name="Kim H."/>
            <person name="Kang J."/>
            <person name="Joh K."/>
        </authorList>
    </citation>
    <scope>NUCLEOTIDE SEQUENCE [LARGE SCALE GENOMIC DNA]</scope>
    <source>
        <strain evidence="2 3">HMF3257</strain>
    </source>
</reference>
<dbReference type="EMBL" id="QLII01000001">
    <property type="protein sequence ID" value="RAI75254.1"/>
    <property type="molecule type" value="Genomic_DNA"/>
</dbReference>
<dbReference type="OrthoDB" id="8584394at2"/>
<keyword evidence="3" id="KW-1185">Reference proteome</keyword>
<dbReference type="SUPFAM" id="SSF63829">
    <property type="entry name" value="Calcium-dependent phosphotriesterase"/>
    <property type="match status" value="1"/>
</dbReference>
<organism evidence="2 3">
    <name type="scientific">Spirosoma telluris</name>
    <dbReference type="NCBI Taxonomy" id="2183553"/>
    <lineage>
        <taxon>Bacteria</taxon>
        <taxon>Pseudomonadati</taxon>
        <taxon>Bacteroidota</taxon>
        <taxon>Cytophagia</taxon>
        <taxon>Cytophagales</taxon>
        <taxon>Cytophagaceae</taxon>
        <taxon>Spirosoma</taxon>
    </lineage>
</organism>
<name>A0A327NMX0_9BACT</name>
<dbReference type="PANTHER" id="PTHR31460">
    <property type="match status" value="1"/>
</dbReference>
<dbReference type="InterPro" id="IPR011042">
    <property type="entry name" value="6-blade_b-propeller_TolB-like"/>
</dbReference>
<dbReference type="AlphaFoldDB" id="A0A327NMX0"/>
<accession>A0A327NMX0</accession>
<sequence>MKNAYQLVGWCAFAICLTACEDHRLSPNASFPERINFVARRQYPEGIAYSAQLDKFVISSVTQGKIGTVTTDGRYEDLLSDPGLISVNGLKVAGDRLIVTNNDQGASDKSAPQTTRQTAELFIFSLSTRQLERRIDLDDLLPAAEPNLANDLVITPDGTIYVTDSFSPVIYKVSSNGQASILVRDDVRFTSPTFGLNGIVYHPDGYLIVSNTGQGKLYKVDLKNGNAVTEVIGTGALPGDGLTLLNNDLYVVTGSGSQVAQLHSNDNWQSAVVLKRDTNGYFQATTNVAVNNQIFTLNGRIGEVSAAMGDRSKLQSNDYSIQRFR</sequence>
<proteinExistence type="predicted"/>
<dbReference type="Gene3D" id="2.120.10.30">
    <property type="entry name" value="TolB, C-terminal domain"/>
    <property type="match status" value="1"/>
</dbReference>
<dbReference type="InterPro" id="IPR013658">
    <property type="entry name" value="SGL"/>
</dbReference>
<dbReference type="Pfam" id="PF08450">
    <property type="entry name" value="SGL"/>
    <property type="match status" value="1"/>
</dbReference>
<comment type="caution">
    <text evidence="2">The sequence shown here is derived from an EMBL/GenBank/DDBJ whole genome shotgun (WGS) entry which is preliminary data.</text>
</comment>